<dbReference type="Pfam" id="PF20434">
    <property type="entry name" value="BD-FAE"/>
    <property type="match status" value="1"/>
</dbReference>
<evidence type="ECO:0000256" key="1">
    <source>
        <dbReference type="ARBA" id="ARBA00022801"/>
    </source>
</evidence>
<keyword evidence="4" id="KW-1185">Reference proteome</keyword>
<dbReference type="GO" id="GO:0016787">
    <property type="term" value="F:hydrolase activity"/>
    <property type="evidence" value="ECO:0007669"/>
    <property type="project" value="UniProtKB-KW"/>
</dbReference>
<keyword evidence="1 3" id="KW-0378">Hydrolase</keyword>
<accession>A0ABV9QSQ9</accession>
<evidence type="ECO:0000313" key="4">
    <source>
        <dbReference type="Proteomes" id="UP001595886"/>
    </source>
</evidence>
<dbReference type="InterPro" id="IPR049492">
    <property type="entry name" value="BD-FAE-like_dom"/>
</dbReference>
<evidence type="ECO:0000313" key="3">
    <source>
        <dbReference type="EMBL" id="MFC4820390.1"/>
    </source>
</evidence>
<dbReference type="Proteomes" id="UP001595886">
    <property type="component" value="Unassembled WGS sequence"/>
</dbReference>
<protein>
    <submittedName>
        <fullName evidence="3">Alpha/beta hydrolase</fullName>
    </submittedName>
</protein>
<dbReference type="PANTHER" id="PTHR48081">
    <property type="entry name" value="AB HYDROLASE SUPERFAMILY PROTEIN C4A8.06C"/>
    <property type="match status" value="1"/>
</dbReference>
<evidence type="ECO:0000259" key="2">
    <source>
        <dbReference type="Pfam" id="PF20434"/>
    </source>
</evidence>
<dbReference type="PANTHER" id="PTHR48081:SF33">
    <property type="entry name" value="KYNURENINE FORMAMIDASE"/>
    <property type="match status" value="1"/>
</dbReference>
<dbReference type="Gene3D" id="3.40.50.1820">
    <property type="entry name" value="alpha/beta hydrolase"/>
    <property type="match status" value="1"/>
</dbReference>
<gene>
    <name evidence="3" type="ORF">ACFO6Q_08640</name>
</gene>
<dbReference type="EMBL" id="JBHSHD010000007">
    <property type="protein sequence ID" value="MFC4820390.1"/>
    <property type="molecule type" value="Genomic_DNA"/>
</dbReference>
<sequence>MAEDESVLERPAAPPDAVVAWGGAPDQVADVRHGGARAAQRPLLAIVHGGFWRPRYDRAHTAPMAAALAASGWTVASLEYRRIPGDPDATVADVRSALSALPALIEGHDGDVVAIGHSAGGHLVLLAASRPPTPRLRGVLALAPVADLRLAQELHLGDGAVSAFLGSDGAARADLDPLHSPAPPIATTILQGADDTTVPPAVAQSYARAHPQVRLRILRDGGHYAVIDPLSAAWPAVVEEIEALAAR</sequence>
<reference evidence="4" key="1">
    <citation type="journal article" date="2019" name="Int. J. Syst. Evol. Microbiol.">
        <title>The Global Catalogue of Microorganisms (GCM) 10K type strain sequencing project: providing services to taxonomists for standard genome sequencing and annotation.</title>
        <authorList>
            <consortium name="The Broad Institute Genomics Platform"/>
            <consortium name="The Broad Institute Genome Sequencing Center for Infectious Disease"/>
            <person name="Wu L."/>
            <person name="Ma J."/>
        </authorList>
    </citation>
    <scope>NUCLEOTIDE SEQUENCE [LARGE SCALE GENOMIC DNA]</scope>
    <source>
        <strain evidence="4">CCUG 30340</strain>
    </source>
</reference>
<dbReference type="InterPro" id="IPR029058">
    <property type="entry name" value="AB_hydrolase_fold"/>
</dbReference>
<name>A0ABV9QSQ9_9GAMM</name>
<proteinExistence type="predicted"/>
<dbReference type="SUPFAM" id="SSF53474">
    <property type="entry name" value="alpha/beta-Hydrolases"/>
    <property type="match status" value="1"/>
</dbReference>
<comment type="caution">
    <text evidence="3">The sequence shown here is derived from an EMBL/GenBank/DDBJ whole genome shotgun (WGS) entry which is preliminary data.</text>
</comment>
<dbReference type="RefSeq" id="WP_380020238.1">
    <property type="nucleotide sequence ID" value="NZ_JBHSHD010000007.1"/>
</dbReference>
<organism evidence="3 4">
    <name type="scientific">Dokdonella ginsengisoli</name>
    <dbReference type="NCBI Taxonomy" id="363846"/>
    <lineage>
        <taxon>Bacteria</taxon>
        <taxon>Pseudomonadati</taxon>
        <taxon>Pseudomonadota</taxon>
        <taxon>Gammaproteobacteria</taxon>
        <taxon>Lysobacterales</taxon>
        <taxon>Rhodanobacteraceae</taxon>
        <taxon>Dokdonella</taxon>
    </lineage>
</organism>
<feature type="domain" description="BD-FAE-like" evidence="2">
    <location>
        <begin position="37"/>
        <end position="130"/>
    </location>
</feature>
<dbReference type="InterPro" id="IPR050300">
    <property type="entry name" value="GDXG_lipolytic_enzyme"/>
</dbReference>